<dbReference type="SUPFAM" id="SSF75005">
    <property type="entry name" value="Arabinanase/levansucrase/invertase"/>
    <property type="match status" value="1"/>
</dbReference>
<dbReference type="Gene3D" id="2.115.10.20">
    <property type="entry name" value="Glycosyl hydrolase domain, family 43"/>
    <property type="match status" value="2"/>
</dbReference>
<accession>A0ABN1MDZ0</accession>
<comment type="caution">
    <text evidence="1">The sequence shown here is derived from an EMBL/GenBank/DDBJ whole genome shotgun (WGS) entry which is preliminary data.</text>
</comment>
<organism evidence="1 2">
    <name type="scientific">Gangjinia marincola</name>
    <dbReference type="NCBI Taxonomy" id="578463"/>
    <lineage>
        <taxon>Bacteria</taxon>
        <taxon>Pseudomonadati</taxon>
        <taxon>Bacteroidota</taxon>
        <taxon>Flavobacteriia</taxon>
        <taxon>Flavobacteriales</taxon>
        <taxon>Flavobacteriaceae</taxon>
        <taxon>Gangjinia</taxon>
    </lineage>
</organism>
<evidence type="ECO:0000313" key="2">
    <source>
        <dbReference type="Proteomes" id="UP001500507"/>
    </source>
</evidence>
<evidence type="ECO:0000313" key="1">
    <source>
        <dbReference type="EMBL" id="GAA0871319.1"/>
    </source>
</evidence>
<proteinExistence type="predicted"/>
<name>A0ABN1MDZ0_9FLAO</name>
<keyword evidence="2" id="KW-1185">Reference proteome</keyword>
<gene>
    <name evidence="1" type="ORF">GCM10009117_04650</name>
</gene>
<dbReference type="InterPro" id="IPR023296">
    <property type="entry name" value="Glyco_hydro_beta-prop_sf"/>
</dbReference>
<reference evidence="1 2" key="1">
    <citation type="journal article" date="2019" name="Int. J. Syst. Evol. Microbiol.">
        <title>The Global Catalogue of Microorganisms (GCM) 10K type strain sequencing project: providing services to taxonomists for standard genome sequencing and annotation.</title>
        <authorList>
            <consortium name="The Broad Institute Genomics Platform"/>
            <consortium name="The Broad Institute Genome Sequencing Center for Infectious Disease"/>
            <person name="Wu L."/>
            <person name="Ma J."/>
        </authorList>
    </citation>
    <scope>NUCLEOTIDE SEQUENCE [LARGE SCALE GENOMIC DNA]</scope>
    <source>
        <strain evidence="1 2">JCM 16082</strain>
    </source>
</reference>
<dbReference type="RefSeq" id="WP_343763300.1">
    <property type="nucleotide sequence ID" value="NZ_BAAAFG010000002.1"/>
</dbReference>
<protein>
    <submittedName>
        <fullName evidence="1">Uncharacterized protein</fullName>
    </submittedName>
</protein>
<dbReference type="EMBL" id="BAAAFG010000002">
    <property type="protein sequence ID" value="GAA0871319.1"/>
    <property type="molecule type" value="Genomic_DNA"/>
</dbReference>
<dbReference type="PANTHER" id="PTHR35279">
    <property type="match status" value="1"/>
</dbReference>
<dbReference type="Proteomes" id="UP001500507">
    <property type="component" value="Unassembled WGS sequence"/>
</dbReference>
<dbReference type="PANTHER" id="PTHR35279:SF1">
    <property type="entry name" value="ARABINANASE_LEVANSUCRASE_INVERTASE"/>
    <property type="match status" value="1"/>
</dbReference>
<sequence>MTWQKKGVIFNTNNQFDWMVSHACTPTVHILNEDVFRIFFSPRNEKGQSMVAYVDVAADNPKNILDISSRPIMSLGKRGTFDDGGIMPCNIAQNDGKLYLYYVGWNPSVSVAYRNAIGLAVSENDGETFERLFDGAIVDRNMNEPYFTASPAVMKEGDIWHMWYSSSTGFVEALGKIEPVYIIKYAQSTDGIHWRRDNVTCIKPKDKFEANARPTVIKEDGIYKMWYCYRGSVDFRDGPQAYRIGYAESEDAINWTRKDDEAGISYSKTGWDSTMQTYPNVIKHKGKKYLFYNGNGFGATGFGYAIEK</sequence>